<reference evidence="4 5" key="1">
    <citation type="submission" date="2020-04" db="EMBL/GenBank/DDBJ databases">
        <title>Staphylococcus species from domestic dog.</title>
        <authorList>
            <person name="Paterson G.K."/>
        </authorList>
    </citation>
    <scope>NUCLEOTIDE SEQUENCE [LARGE SCALE GENOMIC DNA]</scope>
    <source>
        <strain evidence="4 5">H16/1A</strain>
    </source>
</reference>
<dbReference type="Pfam" id="PF02581">
    <property type="entry name" value="TMP-TENI"/>
    <property type="match status" value="1"/>
</dbReference>
<keyword evidence="2" id="KW-0784">Thiamine biosynthesis</keyword>
<name>A0ABS0T5E6_9STAP</name>
<dbReference type="EMBL" id="JABANU010000001">
    <property type="protein sequence ID" value="MBI5973988.1"/>
    <property type="molecule type" value="Genomic_DNA"/>
</dbReference>
<accession>A0ABS0T5E6</accession>
<dbReference type="InterPro" id="IPR013785">
    <property type="entry name" value="Aldolase_TIM"/>
</dbReference>
<dbReference type="CDD" id="cd00564">
    <property type="entry name" value="TMP_TenI"/>
    <property type="match status" value="1"/>
</dbReference>
<dbReference type="PANTHER" id="PTHR20857">
    <property type="entry name" value="THIAMINE-PHOSPHATE PYROPHOSPHORYLASE"/>
    <property type="match status" value="1"/>
</dbReference>
<evidence type="ECO:0000313" key="5">
    <source>
        <dbReference type="Proteomes" id="UP000751852"/>
    </source>
</evidence>
<dbReference type="InterPro" id="IPR022998">
    <property type="entry name" value="ThiamineP_synth_TenI"/>
</dbReference>
<dbReference type="RefSeq" id="WP_198616783.1">
    <property type="nucleotide sequence ID" value="NZ_JABANU010000001.1"/>
</dbReference>
<dbReference type="PANTHER" id="PTHR20857:SF23">
    <property type="entry name" value="THIAMINE BIOSYNTHETIC BIFUNCTIONAL ENZYME"/>
    <property type="match status" value="1"/>
</dbReference>
<organism evidence="4 5">
    <name type="scientific">Staphylococcus canis</name>
    <dbReference type="NCBI Taxonomy" id="2724942"/>
    <lineage>
        <taxon>Bacteria</taxon>
        <taxon>Bacillati</taxon>
        <taxon>Bacillota</taxon>
        <taxon>Bacilli</taxon>
        <taxon>Bacillales</taxon>
        <taxon>Staphylococcaceae</taxon>
        <taxon>Staphylococcus</taxon>
    </lineage>
</organism>
<evidence type="ECO:0000313" key="4">
    <source>
        <dbReference type="EMBL" id="MBI5973988.1"/>
    </source>
</evidence>
<proteinExistence type="predicted"/>
<protein>
    <submittedName>
        <fullName evidence="4">Thiamine phosphate synthase</fullName>
    </submittedName>
</protein>
<feature type="domain" description="Thiamine phosphate synthase/TenI" evidence="3">
    <location>
        <begin position="56"/>
        <end position="172"/>
    </location>
</feature>
<comment type="caution">
    <text evidence="4">The sequence shown here is derived from an EMBL/GenBank/DDBJ whole genome shotgun (WGS) entry which is preliminary data.</text>
</comment>
<comment type="pathway">
    <text evidence="1">Cofactor biosynthesis; thiamine diphosphate biosynthesis.</text>
</comment>
<gene>
    <name evidence="4" type="ORF">HHH54_00070</name>
</gene>
<evidence type="ECO:0000259" key="3">
    <source>
        <dbReference type="Pfam" id="PF02581"/>
    </source>
</evidence>
<dbReference type="Gene3D" id="3.20.20.70">
    <property type="entry name" value="Aldolase class I"/>
    <property type="match status" value="1"/>
</dbReference>
<keyword evidence="5" id="KW-1185">Reference proteome</keyword>
<dbReference type="InterPro" id="IPR036206">
    <property type="entry name" value="ThiamineP_synth_sf"/>
</dbReference>
<dbReference type="Proteomes" id="UP000751852">
    <property type="component" value="Unassembled WGS sequence"/>
</dbReference>
<dbReference type="SUPFAM" id="SSF51391">
    <property type="entry name" value="Thiamin phosphate synthase"/>
    <property type="match status" value="1"/>
</dbReference>
<evidence type="ECO:0000256" key="2">
    <source>
        <dbReference type="ARBA" id="ARBA00022977"/>
    </source>
</evidence>
<sequence length="196" mass="22357">MILAVTPFQQLNEMHIQHLNEIESLIDGVILRTPMSQEVLFEWVNMLTRHGFPIEKVIIHSDVELALNLGVKWLHFREMDATAFKVKSAYPHLTISMSVHRVASIQQALHNHIDYGVFGHLFMTPSKPNQEPRSPFEVQRALDVGLPLIAIGGIDKKTVQEVPQQFSGIAAIGSVFNASYREVERLRQHWLYIKEG</sequence>
<evidence type="ECO:0000256" key="1">
    <source>
        <dbReference type="ARBA" id="ARBA00004948"/>
    </source>
</evidence>